<dbReference type="SUPFAM" id="SSF46689">
    <property type="entry name" value="Homeodomain-like"/>
    <property type="match status" value="1"/>
</dbReference>
<name>A0A3N4M470_9PEZI</name>
<evidence type="ECO:0000259" key="1">
    <source>
        <dbReference type="Pfam" id="PF18107"/>
    </source>
</evidence>
<evidence type="ECO:0000313" key="2">
    <source>
        <dbReference type="EMBL" id="RPB29934.1"/>
    </source>
</evidence>
<gene>
    <name evidence="2" type="ORF">L211DRAFT_52695</name>
</gene>
<evidence type="ECO:0000313" key="3">
    <source>
        <dbReference type="Proteomes" id="UP000267821"/>
    </source>
</evidence>
<dbReference type="InterPro" id="IPR009057">
    <property type="entry name" value="Homeodomain-like_sf"/>
</dbReference>
<dbReference type="Proteomes" id="UP000267821">
    <property type="component" value="Unassembled WGS sequence"/>
</dbReference>
<feature type="domain" description="ARS-binding protein 1 N-terminal" evidence="1">
    <location>
        <begin position="47"/>
        <end position="84"/>
    </location>
</feature>
<dbReference type="Pfam" id="PF18107">
    <property type="entry name" value="HTH_ABP1_N"/>
    <property type="match status" value="1"/>
</dbReference>
<organism evidence="2 3">
    <name type="scientific">Terfezia boudieri ATCC MYA-4762</name>
    <dbReference type="NCBI Taxonomy" id="1051890"/>
    <lineage>
        <taxon>Eukaryota</taxon>
        <taxon>Fungi</taxon>
        <taxon>Dikarya</taxon>
        <taxon>Ascomycota</taxon>
        <taxon>Pezizomycotina</taxon>
        <taxon>Pezizomycetes</taxon>
        <taxon>Pezizales</taxon>
        <taxon>Pezizaceae</taxon>
        <taxon>Terfezia</taxon>
    </lineage>
</organism>
<dbReference type="Gene3D" id="1.10.10.60">
    <property type="entry name" value="Homeodomain-like"/>
    <property type="match status" value="1"/>
</dbReference>
<dbReference type="AlphaFoldDB" id="A0A3N4M470"/>
<reference evidence="2 3" key="1">
    <citation type="journal article" date="2018" name="Nat. Ecol. Evol.">
        <title>Pezizomycetes genomes reveal the molecular basis of ectomycorrhizal truffle lifestyle.</title>
        <authorList>
            <person name="Murat C."/>
            <person name="Payen T."/>
            <person name="Noel B."/>
            <person name="Kuo A."/>
            <person name="Morin E."/>
            <person name="Chen J."/>
            <person name="Kohler A."/>
            <person name="Krizsan K."/>
            <person name="Balestrini R."/>
            <person name="Da Silva C."/>
            <person name="Montanini B."/>
            <person name="Hainaut M."/>
            <person name="Levati E."/>
            <person name="Barry K.W."/>
            <person name="Belfiori B."/>
            <person name="Cichocki N."/>
            <person name="Clum A."/>
            <person name="Dockter R.B."/>
            <person name="Fauchery L."/>
            <person name="Guy J."/>
            <person name="Iotti M."/>
            <person name="Le Tacon F."/>
            <person name="Lindquist E.A."/>
            <person name="Lipzen A."/>
            <person name="Malagnac F."/>
            <person name="Mello A."/>
            <person name="Molinier V."/>
            <person name="Miyauchi S."/>
            <person name="Poulain J."/>
            <person name="Riccioni C."/>
            <person name="Rubini A."/>
            <person name="Sitrit Y."/>
            <person name="Splivallo R."/>
            <person name="Traeger S."/>
            <person name="Wang M."/>
            <person name="Zifcakova L."/>
            <person name="Wipf D."/>
            <person name="Zambonelli A."/>
            <person name="Paolocci F."/>
            <person name="Nowrousian M."/>
            <person name="Ottonello S."/>
            <person name="Baldrian P."/>
            <person name="Spatafora J.W."/>
            <person name="Henrissat B."/>
            <person name="Nagy L.G."/>
            <person name="Aury J.M."/>
            <person name="Wincker P."/>
            <person name="Grigoriev I.V."/>
            <person name="Bonfante P."/>
            <person name="Martin F.M."/>
        </authorList>
    </citation>
    <scope>NUCLEOTIDE SEQUENCE [LARGE SCALE GENOMIC DNA]</scope>
    <source>
        <strain evidence="2 3">ATCC MYA-4762</strain>
    </source>
</reference>
<protein>
    <recommendedName>
        <fullName evidence="1">ARS-binding protein 1 N-terminal domain-containing protein</fullName>
    </recommendedName>
</protein>
<dbReference type="EMBL" id="ML121527">
    <property type="protein sequence ID" value="RPB29934.1"/>
    <property type="molecule type" value="Genomic_DNA"/>
</dbReference>
<proteinExistence type="predicted"/>
<keyword evidence="3" id="KW-1185">Reference proteome</keyword>
<dbReference type="InterPro" id="IPR041188">
    <property type="entry name" value="HTH_ABP1_N"/>
</dbReference>
<sequence length="142" mass="16002">MKILQSAEICTLISTSTMDTFLLEQPRVDLKSLRRREVDPTDSERFQLFSYSQGHSKATQRELAQWFNVKFKKEINQSTVSRMLDAAEVVEVVGVADWERVDVAEVVEVVEGQQGSIGSLIIDLLASLPKFTLLCPCPRDAK</sequence>
<dbReference type="OrthoDB" id="5346556at2759"/>
<dbReference type="InParanoid" id="A0A3N4M470"/>
<accession>A0A3N4M470</accession>